<evidence type="ECO:0000313" key="2">
    <source>
        <dbReference type="EMBL" id="TFV95071.1"/>
    </source>
</evidence>
<dbReference type="RefSeq" id="WP_135121395.1">
    <property type="nucleotide sequence ID" value="NZ_SPQZ01000007.1"/>
</dbReference>
<dbReference type="PROSITE" id="PS51257">
    <property type="entry name" value="PROKAR_LIPOPROTEIN"/>
    <property type="match status" value="1"/>
</dbReference>
<sequence length="191" mass="19987">MRAASHRYTLLGAVLLATGLSTVALGGCAASPKPLPSASSTPSATPVFASDEEALAAAEEAYAAYQKVSDEVGHDGGTRPERYEAVAIGEALENALKNASQYRDAGATLIGSTSFSTQELQTAEYAKSEALEIVLYVCDDVSLADIVDETGTSIVKPDRQTVLPFVLTVVGSADQLQVSEKVLWDGKNFCP</sequence>
<accession>A0A4Y9QR84</accession>
<dbReference type="AlphaFoldDB" id="A0A4Y9QR84"/>
<evidence type="ECO:0000313" key="3">
    <source>
        <dbReference type="Proteomes" id="UP000298127"/>
    </source>
</evidence>
<name>A0A4Y9QR84_9MICO</name>
<proteinExistence type="predicted"/>
<keyword evidence="1" id="KW-0732">Signal</keyword>
<evidence type="ECO:0000256" key="1">
    <source>
        <dbReference type="SAM" id="SignalP"/>
    </source>
</evidence>
<protein>
    <recommendedName>
        <fullName evidence="4">Lipoprotein</fullName>
    </recommendedName>
</protein>
<dbReference type="Proteomes" id="UP000298127">
    <property type="component" value="Unassembled WGS sequence"/>
</dbReference>
<dbReference type="EMBL" id="SPQZ01000007">
    <property type="protein sequence ID" value="TFV95071.1"/>
    <property type="molecule type" value="Genomic_DNA"/>
</dbReference>
<organism evidence="2 3">
    <name type="scientific">Orlajensenia leifsoniae</name>
    <dbReference type="NCBI Taxonomy" id="2561933"/>
    <lineage>
        <taxon>Bacteria</taxon>
        <taxon>Bacillati</taxon>
        <taxon>Actinomycetota</taxon>
        <taxon>Actinomycetes</taxon>
        <taxon>Micrococcales</taxon>
        <taxon>Microbacteriaceae</taxon>
        <taxon>Orlajensenia</taxon>
    </lineage>
</organism>
<feature type="signal peptide" evidence="1">
    <location>
        <begin position="1"/>
        <end position="26"/>
    </location>
</feature>
<gene>
    <name evidence="2" type="ORF">E4M00_15460</name>
</gene>
<feature type="chain" id="PRO_5039392607" description="Lipoprotein" evidence="1">
    <location>
        <begin position="27"/>
        <end position="191"/>
    </location>
</feature>
<keyword evidence="3" id="KW-1185">Reference proteome</keyword>
<evidence type="ECO:0008006" key="4">
    <source>
        <dbReference type="Google" id="ProtNLM"/>
    </source>
</evidence>
<reference evidence="2 3" key="1">
    <citation type="journal article" date="2018" name="J. Microbiol.">
        <title>Leifsonia flava sp. nov., a novel actinobacterium isolated from the rhizosphere of Aquilegia viridiflora.</title>
        <authorList>
            <person name="Cai Y."/>
            <person name="Tao W.Z."/>
            <person name="Ma Y.J."/>
            <person name="Cheng J."/>
            <person name="Zhang M.Y."/>
            <person name="Zhang Y.X."/>
        </authorList>
    </citation>
    <scope>NUCLEOTIDE SEQUENCE [LARGE SCALE GENOMIC DNA]</scope>
    <source>
        <strain evidence="2 3">SYP-B2174</strain>
    </source>
</reference>
<comment type="caution">
    <text evidence="2">The sequence shown here is derived from an EMBL/GenBank/DDBJ whole genome shotgun (WGS) entry which is preliminary data.</text>
</comment>